<dbReference type="InterPro" id="IPR039561">
    <property type="entry name" value="Peptidase_M15C"/>
</dbReference>
<keyword evidence="2" id="KW-0121">Carboxypeptidase</keyword>
<reference evidence="2 3" key="1">
    <citation type="submission" date="2014-10" db="EMBL/GenBank/DDBJ databases">
        <title>Genome sequence of Clostridium aceticum DSM 1496.</title>
        <authorList>
            <person name="Poehlein A."/>
            <person name="Schiel-Bengelsdorf B."/>
            <person name="Gottschalk G."/>
            <person name="Duerre P."/>
            <person name="Daniel R."/>
        </authorList>
    </citation>
    <scope>NUCLEOTIDE SEQUENCE [LARGE SCALE GENOMIC DNA]</scope>
    <source>
        <strain evidence="2 3">DSM 1496</strain>
    </source>
</reference>
<keyword evidence="2" id="KW-0645">Protease</keyword>
<dbReference type="EMBL" id="CP009687">
    <property type="protein sequence ID" value="AKL94788.1"/>
    <property type="molecule type" value="Genomic_DNA"/>
</dbReference>
<dbReference type="STRING" id="84022.CACET_c13230"/>
<evidence type="ECO:0000313" key="2">
    <source>
        <dbReference type="EMBL" id="AKL94788.1"/>
    </source>
</evidence>
<accession>A0A0G3W8V5</accession>
<keyword evidence="3" id="KW-1185">Reference proteome</keyword>
<dbReference type="Proteomes" id="UP000035704">
    <property type="component" value="Chromosome"/>
</dbReference>
<feature type="domain" description="Peptidase M15C" evidence="1">
    <location>
        <begin position="180"/>
        <end position="259"/>
    </location>
</feature>
<name>A0A0G3W8V5_9CLOT</name>
<dbReference type="KEGG" id="cace:CACET_c13230"/>
<evidence type="ECO:0000259" key="1">
    <source>
        <dbReference type="Pfam" id="PF13539"/>
    </source>
</evidence>
<evidence type="ECO:0000313" key="3">
    <source>
        <dbReference type="Proteomes" id="UP000035704"/>
    </source>
</evidence>
<dbReference type="Pfam" id="PF13539">
    <property type="entry name" value="Peptidase_M15_4"/>
    <property type="match status" value="1"/>
</dbReference>
<dbReference type="AlphaFoldDB" id="A0A0G3W8V5"/>
<sequence length="262" mass="30088">MKLVSRLIKTLLVMIFVLSLDQTYLNITTTKVLPSTVQVHNQEAVDEEKMLYERGGVYIEDEEPEDANNTNLNPIFAREDLSEEVIQRISGVSWKEGAPIALSDLSYLIVSYWNFDGQECIGELIVYRKIAEEMLEIFQELYEAEFPIAKMKLIDEYGADDDLSMQDNNTSAFCFRKIEGSQKISKHGYGIAIDINPIQNPYVKGNKVLPSEGKTYLNRKDIRKGMITEGDVCYNAFVTRGWVWGGQWKTVKDYQHFEKDII</sequence>
<organism evidence="2 3">
    <name type="scientific">Clostridium aceticum</name>
    <dbReference type="NCBI Taxonomy" id="84022"/>
    <lineage>
        <taxon>Bacteria</taxon>
        <taxon>Bacillati</taxon>
        <taxon>Bacillota</taxon>
        <taxon>Clostridia</taxon>
        <taxon>Eubacteriales</taxon>
        <taxon>Clostridiaceae</taxon>
        <taxon>Clostridium</taxon>
    </lineage>
</organism>
<gene>
    <name evidence="2" type="ORF">CACET_c13230</name>
</gene>
<dbReference type="RefSeq" id="WP_052661244.1">
    <property type="nucleotide sequence ID" value="NZ_CP009687.1"/>
</dbReference>
<keyword evidence="2" id="KW-0378">Hydrolase</keyword>
<proteinExistence type="predicted"/>
<dbReference type="InterPro" id="IPR009045">
    <property type="entry name" value="Zn_M74/Hedgehog-like"/>
</dbReference>
<protein>
    <submittedName>
        <fullName evidence="2">D-alanyl-D-alanine carboxypeptidase</fullName>
    </submittedName>
</protein>
<dbReference type="OrthoDB" id="9799970at2"/>
<dbReference type="Gene3D" id="3.30.1380.10">
    <property type="match status" value="1"/>
</dbReference>
<dbReference type="SUPFAM" id="SSF55166">
    <property type="entry name" value="Hedgehog/DD-peptidase"/>
    <property type="match status" value="1"/>
</dbReference>
<dbReference type="PATRIC" id="fig|84022.6.peg.1317"/>
<dbReference type="GO" id="GO:0004180">
    <property type="term" value="F:carboxypeptidase activity"/>
    <property type="evidence" value="ECO:0007669"/>
    <property type="project" value="UniProtKB-KW"/>
</dbReference>